<keyword evidence="2" id="KW-0175">Coiled coil</keyword>
<accession>A0AAP6WL40</accession>
<comment type="caution">
    <text evidence="4">The sequence shown here is derived from an EMBL/GenBank/DDBJ whole genome shotgun (WGS) entry which is preliminary data.</text>
</comment>
<dbReference type="SUPFAM" id="SSF57997">
    <property type="entry name" value="Tropomyosin"/>
    <property type="match status" value="1"/>
</dbReference>
<keyword evidence="1" id="KW-1188">Viral release from host cell</keyword>
<dbReference type="PANTHER" id="PTHR37813">
    <property type="entry name" value="FELS-2 PROPHAGE PROTEIN"/>
    <property type="match status" value="1"/>
</dbReference>
<dbReference type="Proteomes" id="UP000481454">
    <property type="component" value="Unassembled WGS sequence"/>
</dbReference>
<feature type="coiled-coil region" evidence="2">
    <location>
        <begin position="14"/>
        <end position="172"/>
    </location>
</feature>
<proteinExistence type="predicted"/>
<evidence type="ECO:0000313" key="4">
    <source>
        <dbReference type="EMBL" id="NGU29489.1"/>
    </source>
</evidence>
<feature type="coiled-coil region" evidence="2">
    <location>
        <begin position="198"/>
        <end position="303"/>
    </location>
</feature>
<evidence type="ECO:0000256" key="2">
    <source>
        <dbReference type="SAM" id="Coils"/>
    </source>
</evidence>
<dbReference type="InterPro" id="IPR010090">
    <property type="entry name" value="Phage_tape_meas"/>
</dbReference>
<sequence>MADEQLLVTLGVQDKGASKQIQALNRELRFLDKEYKATAKGSKDFEKSQEGLKTKLNTLEKKYDVQKTKLEVYNNKVKESKERIQKKKEELEKLKSAEGDNTKAIEKAEKQLETYKTQLNNATKEISLTEAEMKSLKTEISETGDKLKNVPIEELNSKLKNLEEEYKSVSSVTKEYGSALDQLKAKQTYLQEKYDISKTKLEQQKKIMQESAEKVREKKKELENLKNAEGDNTKAIEKAEKELTLYQSKLDSANKEINKTENELKLLNKELSNNKVAIQQVPLTEYKQKMEEIANRAEKVSSNMKSFGQGMSTVGGNLMKATAPVVAFTGYALKATMNFEAAMSNVQAISGATGDDLIKLSDKAKEMGKNTSKSAKDAADGMSYMALAGWNTQQMLEGIEPVLRLSEAGNLDLGRASDLTTDSLSALGLQVSDLTRYLDICAQAQRKSNTTADMMMEAYIACGGTMKNLKVPLEESATYIGVLANRGLKGSEAGVALNSVLVNLTSGAGQAGKAMKKLGLNAFDSKGNFKGINVVLEELNTKLSKCTEEQRNTYLAMIGGKTQIDTLNALLAGTNEEYGTLHKSITDSNGALNEMAHTMQNNAYGNITKLKSQLEGLGIQVGEHLVPHINDFIEELSKLIEWFGSLDTETQQAIIKFGLFTFAGGATTKMLGGVVQGAGSLVGVYGKLAKKSAENAEKMLEVGKTANSATKGVGLLTNGMGLLNPVTLAVAGSIAALTAGVIAYKTHSELMNKNILYTTDQMSWLEKAVAKFTGVNAKSKDELIQMGLVYKDFSKNISKEFQDRVIEITGKVHEFNMKLTEVNIDGVITKEDSEALESRVNDMCDSAINAIKSKQEESNKAMKEFFLRDNVLDENEKIVLESLERISKTNIDEVTKLKNEIFEIERKALDEKGALSEEEINLIKEKRDRIAQIELQSIGKTQEEILYAQNEFQNRLRSISLEDASKLVEEKAKIRDDEYVKIKSSYDTKIAMLQENLSQANDIERTAIQEQIDSLTAERDQKLKINDDLYEGYLKTLGEKNPEILAQINKFNGEILSGEDQKSQEMLSKLTAQYEGLKNITESGNYIMVNSTTGAWEAVSVTVDQKTGEITGVYDSFHNNVGGYTAAISNEVKEMAKQHKVSAVDVNRALNDMSGTTINASGQIVDANGNIIASLQDVKSNADGTREGVLNLNGTPINVKANTSGAISNLNEVQNKVDNLNGKSFTVTGWIQTKIEQVGKWLGFAKGTNNAPSGTHLVGEEGFEIATKGNKMTLVGLSGPEFRRFSGGEKIIPHSKSVNMLRDVISSGSYFSRNSLESQNLINNINNNYIQNSNINNNFNAESKLEELTDKLVSGMILAFEKLTLENNVKVGNRELVDVVSNQLAVRCRRR</sequence>
<name>A0AAP6WL40_CLOPF</name>
<gene>
    <name evidence="4" type="ORF">G6Z34_05080</name>
</gene>
<organism evidence="4 5">
    <name type="scientific">Clostridium perfringens</name>
    <dbReference type="NCBI Taxonomy" id="1502"/>
    <lineage>
        <taxon>Bacteria</taxon>
        <taxon>Bacillati</taxon>
        <taxon>Bacillota</taxon>
        <taxon>Clostridia</taxon>
        <taxon>Eubacteriales</taxon>
        <taxon>Clostridiaceae</taxon>
        <taxon>Clostridium</taxon>
    </lineage>
</organism>
<protein>
    <submittedName>
        <fullName evidence="4">Phage tail tape measure protein</fullName>
    </submittedName>
</protein>
<dbReference type="EMBL" id="JAALLZ010000001">
    <property type="protein sequence ID" value="NGU29489.1"/>
    <property type="molecule type" value="Genomic_DNA"/>
</dbReference>
<evidence type="ECO:0000256" key="1">
    <source>
        <dbReference type="ARBA" id="ARBA00022612"/>
    </source>
</evidence>
<feature type="domain" description="Phage tail tape measure protein" evidence="3">
    <location>
        <begin position="361"/>
        <end position="560"/>
    </location>
</feature>
<dbReference type="Gene3D" id="1.10.287.1490">
    <property type="match status" value="1"/>
</dbReference>
<dbReference type="PANTHER" id="PTHR37813:SF1">
    <property type="entry name" value="FELS-2 PROPHAGE PROTEIN"/>
    <property type="match status" value="1"/>
</dbReference>
<evidence type="ECO:0000259" key="3">
    <source>
        <dbReference type="Pfam" id="PF10145"/>
    </source>
</evidence>
<dbReference type="NCBIfam" id="TIGR01760">
    <property type="entry name" value="tape_meas_TP901"/>
    <property type="match status" value="1"/>
</dbReference>
<evidence type="ECO:0000313" key="5">
    <source>
        <dbReference type="Proteomes" id="UP000481454"/>
    </source>
</evidence>
<dbReference type="Pfam" id="PF10145">
    <property type="entry name" value="PhageMin_Tail"/>
    <property type="match status" value="1"/>
</dbReference>
<reference evidence="4 5" key="1">
    <citation type="submission" date="2020-02" db="EMBL/GenBank/DDBJ databases">
        <title>Genomic Insights into the Phylogeny and Genetic Plasticity of the Human and Animal Enteric Pathogen Clostridium perfringens.</title>
        <authorList>
            <person name="Feng Y."/>
            <person name="Hu Y."/>
        </authorList>
    </citation>
    <scope>NUCLEOTIDE SEQUENCE [LARGE SCALE GENOMIC DNA]</scope>
    <source>
        <strain evidence="4 5">CP-40</strain>
    </source>
</reference>
<dbReference type="RefSeq" id="WP_003459567.1">
    <property type="nucleotide sequence ID" value="NZ_CATNWT010000001.1"/>
</dbReference>